<dbReference type="Proteomes" id="UP000286681">
    <property type="component" value="Unassembled WGS sequence"/>
</dbReference>
<dbReference type="GeneID" id="44134753"/>
<name>A0A1L6JEF7_9SPHN</name>
<keyword evidence="4" id="KW-1185">Reference proteome</keyword>
<evidence type="ECO:0000313" key="3">
    <source>
        <dbReference type="EMBL" id="RSV02129.1"/>
    </source>
</evidence>
<accession>A0A1L6JEF7</accession>
<organism evidence="2 4">
    <name type="scientific">Sphingomonas koreensis</name>
    <dbReference type="NCBI Taxonomy" id="93064"/>
    <lineage>
        <taxon>Bacteria</taxon>
        <taxon>Pseudomonadati</taxon>
        <taxon>Pseudomonadota</taxon>
        <taxon>Alphaproteobacteria</taxon>
        <taxon>Sphingomonadales</taxon>
        <taxon>Sphingomonadaceae</taxon>
        <taxon>Sphingomonas</taxon>
    </lineage>
</organism>
<reference evidence="2" key="1">
    <citation type="submission" date="2016-12" db="EMBL/GenBank/DDBJ databases">
        <title>Whole genome sequencing of Sphingomonas koreensis.</title>
        <authorList>
            <person name="Conlan S."/>
            <person name="Thomas P.J."/>
            <person name="Mullikin J."/>
            <person name="Palmore T.N."/>
            <person name="Frank K.M."/>
            <person name="Segre J.A."/>
        </authorList>
    </citation>
    <scope>NUCLEOTIDE SEQUENCE</scope>
    <source>
        <strain evidence="2">ABOJV</strain>
    </source>
</reference>
<keyword evidence="1" id="KW-1133">Transmembrane helix</keyword>
<feature type="transmembrane region" description="Helical" evidence="1">
    <location>
        <begin position="104"/>
        <end position="125"/>
    </location>
</feature>
<protein>
    <submittedName>
        <fullName evidence="2">Uncharacterized protein</fullName>
    </submittedName>
</protein>
<dbReference type="Proteomes" id="UP000185161">
    <property type="component" value="Chromosome"/>
</dbReference>
<dbReference type="EMBL" id="CP018820">
    <property type="protein sequence ID" value="APR54309.1"/>
    <property type="molecule type" value="Genomic_DNA"/>
</dbReference>
<keyword evidence="1" id="KW-0472">Membrane</keyword>
<evidence type="ECO:0000256" key="1">
    <source>
        <dbReference type="SAM" id="Phobius"/>
    </source>
</evidence>
<dbReference type="AlphaFoldDB" id="A0A1L6JEF7"/>
<dbReference type="OrthoDB" id="7596079at2"/>
<dbReference type="EMBL" id="QQWO01000010">
    <property type="protein sequence ID" value="RSV02129.1"/>
    <property type="molecule type" value="Genomic_DNA"/>
</dbReference>
<evidence type="ECO:0000313" key="5">
    <source>
        <dbReference type="Proteomes" id="UP000286681"/>
    </source>
</evidence>
<evidence type="ECO:0000313" key="4">
    <source>
        <dbReference type="Proteomes" id="UP000185161"/>
    </source>
</evidence>
<proteinExistence type="predicted"/>
<reference evidence="3 5" key="3">
    <citation type="submission" date="2018-07" db="EMBL/GenBank/DDBJ databases">
        <title>Genomic and Epidemiologic Investigation of an Indolent Hospital Outbreak.</title>
        <authorList>
            <person name="Johnson R.C."/>
            <person name="Deming C."/>
            <person name="Conlan S."/>
            <person name="Zellmer C.J."/>
            <person name="Michelin A.V."/>
            <person name="Lee-Lin S."/>
            <person name="Thomas P.J."/>
            <person name="Park M."/>
            <person name="Weingarten R.A."/>
            <person name="Less J."/>
            <person name="Dekker J.P."/>
            <person name="Frank K.M."/>
            <person name="Musser K.A."/>
            <person name="Mcquiston J.R."/>
            <person name="Henderson D.K."/>
            <person name="Lau A.F."/>
            <person name="Palmore T.N."/>
            <person name="Segre J.A."/>
        </authorList>
    </citation>
    <scope>NUCLEOTIDE SEQUENCE [LARGE SCALE GENOMIC DNA]</scope>
    <source>
        <strain evidence="3 5">SK-NIH.Env10_0317</strain>
    </source>
</reference>
<evidence type="ECO:0000313" key="2">
    <source>
        <dbReference type="EMBL" id="APR54309.1"/>
    </source>
</evidence>
<keyword evidence="1" id="KW-0812">Transmembrane</keyword>
<gene>
    <name evidence="2" type="ORF">BRX40_19510</name>
    <name evidence="3" type="ORF">CA257_13150</name>
</gene>
<dbReference type="KEGG" id="skr:BRX40_19510"/>
<dbReference type="RefSeq" id="WP_075152708.1">
    <property type="nucleotide sequence ID" value="NZ_CP018820.1"/>
</dbReference>
<sequence>MIDIVPATLGLASNSDEFAVIEELEAEFGVTIDYANAPQWRTVGDLFTALLAQLPAGLTNDPDVWERFVSTLSQTTDVDVETIAPQMPLADEAQAWRGLNSLSWMLLFLAIGMALVVILGAVILIS</sequence>
<reference evidence="4" key="2">
    <citation type="submission" date="2016-12" db="EMBL/GenBank/DDBJ databases">
        <title>Whole genome sequencing of Sphingomonas sp. ABOJV.</title>
        <authorList>
            <person name="Conlan S."/>
            <person name="Thomas P.J."/>
            <person name="Mullikin J."/>
            <person name="Palmore T.N."/>
            <person name="Frank K.M."/>
            <person name="Segre J.A."/>
        </authorList>
    </citation>
    <scope>NUCLEOTIDE SEQUENCE [LARGE SCALE GENOMIC DNA]</scope>
    <source>
        <strain evidence="4">ABOJV</strain>
    </source>
</reference>